<evidence type="ECO:0000313" key="2">
    <source>
        <dbReference type="Proteomes" id="UP001165488"/>
    </source>
</evidence>
<evidence type="ECO:0000313" key="1">
    <source>
        <dbReference type="EMBL" id="MCH7397623.1"/>
    </source>
</evidence>
<proteinExistence type="predicted"/>
<keyword evidence="2" id="KW-1185">Reference proteome</keyword>
<gene>
    <name evidence="1" type="ORF">MM236_06465</name>
</gene>
<name>A0ABS9ULZ1_9BACT</name>
<sequence length="53" mass="5853">MPTAFFGNTVISRHGLKAVANRSVAPTELFNSFKSQKLNNLNTAIVRFKSSKL</sequence>
<dbReference type="EMBL" id="JAKZGS010000003">
    <property type="protein sequence ID" value="MCH7397623.1"/>
    <property type="molecule type" value="Genomic_DNA"/>
</dbReference>
<dbReference type="RefSeq" id="WP_241274128.1">
    <property type="nucleotide sequence ID" value="NZ_JAKZGS010000003.1"/>
</dbReference>
<reference evidence="1" key="1">
    <citation type="submission" date="2022-03" db="EMBL/GenBank/DDBJ databases">
        <title>De novo assembled genomes of Belliella spp. (Cyclobacteriaceae) strains.</title>
        <authorList>
            <person name="Szabo A."/>
            <person name="Korponai K."/>
            <person name="Felfoldi T."/>
        </authorList>
    </citation>
    <scope>NUCLEOTIDE SEQUENCE</scope>
    <source>
        <strain evidence="1">DSM 107340</strain>
    </source>
</reference>
<comment type="caution">
    <text evidence="1">The sequence shown here is derived from an EMBL/GenBank/DDBJ whole genome shotgun (WGS) entry which is preliminary data.</text>
</comment>
<protein>
    <submittedName>
        <fullName evidence="1">Uncharacterized protein</fullName>
    </submittedName>
</protein>
<accession>A0ABS9ULZ1</accession>
<dbReference type="Proteomes" id="UP001165488">
    <property type="component" value="Unassembled WGS sequence"/>
</dbReference>
<organism evidence="1 2">
    <name type="scientific">Belliella calami</name>
    <dbReference type="NCBI Taxonomy" id="2923436"/>
    <lineage>
        <taxon>Bacteria</taxon>
        <taxon>Pseudomonadati</taxon>
        <taxon>Bacteroidota</taxon>
        <taxon>Cytophagia</taxon>
        <taxon>Cytophagales</taxon>
        <taxon>Cyclobacteriaceae</taxon>
        <taxon>Belliella</taxon>
    </lineage>
</organism>